<sequence>MSTYPNGRFVWFDLMTSDVPAAQAFYTSVVGWSARDAGMPGDYYTLLSAASTDVGGIMPIREHLAAAGAKPTWMMYIGVDDVDAFAARVKDAGGVIHRAPEDIPGVGRFAVVADPHGATFVLFWGNGEPREATPATPGHVGWHELLTEDLDAAWAFYSNLFGWTKAQTVDMGPMGLYQTFVVNGPQGGGMMNKPPNLPVSFWGLYFTVEGSVTAAVERAKEAGGQLLQGPHEVPGGAWIAHCLDPQGATFNLTSATQ</sequence>
<reference evidence="3" key="1">
    <citation type="submission" date="2011-01" db="EMBL/GenBank/DDBJ databases">
        <title>Complete sequence of plasmid1 of Acidobacterium sp. MP5ACTX9.</title>
        <authorList>
            <consortium name="US DOE Joint Genome Institute"/>
            <person name="Lucas S."/>
            <person name="Copeland A."/>
            <person name="Lapidus A."/>
            <person name="Cheng J.-F."/>
            <person name="Goodwin L."/>
            <person name="Pitluck S."/>
            <person name="Teshima H."/>
            <person name="Detter J.C."/>
            <person name="Han C."/>
            <person name="Tapia R."/>
            <person name="Land M."/>
            <person name="Hauser L."/>
            <person name="Kyrpides N."/>
            <person name="Ivanova N."/>
            <person name="Ovchinnikova G."/>
            <person name="Pagani I."/>
            <person name="Rawat S.R."/>
            <person name="Mannisto M."/>
            <person name="Haggblom M.M."/>
            <person name="Woyke T."/>
        </authorList>
    </citation>
    <scope>NUCLEOTIDE SEQUENCE [LARGE SCALE GENOMIC DNA]</scope>
    <source>
        <strain evidence="3">MP5ACTX9</strain>
        <plasmid evidence="3">Plasmid pACIX901</plasmid>
    </source>
</reference>
<dbReference type="GO" id="GO:0051213">
    <property type="term" value="F:dioxygenase activity"/>
    <property type="evidence" value="ECO:0007669"/>
    <property type="project" value="UniProtKB-KW"/>
</dbReference>
<evidence type="ECO:0000313" key="2">
    <source>
        <dbReference type="EMBL" id="ADW70981.1"/>
    </source>
</evidence>
<dbReference type="EMBL" id="CP002481">
    <property type="protein sequence ID" value="ADW70981.1"/>
    <property type="molecule type" value="Genomic_DNA"/>
</dbReference>
<dbReference type="PANTHER" id="PTHR33993">
    <property type="entry name" value="GLYOXALASE-RELATED"/>
    <property type="match status" value="1"/>
</dbReference>
<accession>E8X697</accession>
<dbReference type="InterPro" id="IPR029068">
    <property type="entry name" value="Glyas_Bleomycin-R_OHBP_Dase"/>
</dbReference>
<dbReference type="PANTHER" id="PTHR33993:SF14">
    <property type="entry name" value="GB|AAF24581.1"/>
    <property type="match status" value="1"/>
</dbReference>
<dbReference type="Proteomes" id="UP000000343">
    <property type="component" value="Plasmid pACIX901"/>
</dbReference>
<dbReference type="InterPro" id="IPR037523">
    <property type="entry name" value="VOC_core"/>
</dbReference>
<dbReference type="HOGENOM" id="CLU_069623_3_0_0"/>
<keyword evidence="2" id="KW-0614">Plasmid</keyword>
<evidence type="ECO:0000313" key="3">
    <source>
        <dbReference type="Proteomes" id="UP000000343"/>
    </source>
</evidence>
<dbReference type="InterPro" id="IPR052164">
    <property type="entry name" value="Anthracycline_SecMetBiosynth"/>
</dbReference>
<gene>
    <name evidence="2" type="ordered locus">AciX9_4202</name>
</gene>
<feature type="domain" description="VOC" evidence="1">
    <location>
        <begin position="8"/>
        <end position="125"/>
    </location>
</feature>
<evidence type="ECO:0000259" key="1">
    <source>
        <dbReference type="PROSITE" id="PS51819"/>
    </source>
</evidence>
<proteinExistence type="predicted"/>
<keyword evidence="2" id="KW-0560">Oxidoreductase</keyword>
<geneLocation type="plasmid" evidence="2 3">
    <name>pACIX901</name>
</geneLocation>
<dbReference type="KEGG" id="acm:AciX9_4202"/>
<dbReference type="Pfam" id="PF00903">
    <property type="entry name" value="Glyoxalase"/>
    <property type="match status" value="2"/>
</dbReference>
<dbReference type="SUPFAM" id="SSF54593">
    <property type="entry name" value="Glyoxalase/Bleomycin resistance protein/Dihydroxybiphenyl dioxygenase"/>
    <property type="match status" value="2"/>
</dbReference>
<dbReference type="OrthoDB" id="9804235at2"/>
<name>E8X697_GRATM</name>
<dbReference type="CDD" id="cd07247">
    <property type="entry name" value="SgaA_N_like"/>
    <property type="match status" value="2"/>
</dbReference>
<dbReference type="Gene3D" id="3.10.180.10">
    <property type="entry name" value="2,3-Dihydroxybiphenyl 1,2-Dioxygenase, domain 1"/>
    <property type="match status" value="2"/>
</dbReference>
<keyword evidence="3" id="KW-1185">Reference proteome</keyword>
<dbReference type="AlphaFoldDB" id="E8X697"/>
<dbReference type="InterPro" id="IPR004360">
    <property type="entry name" value="Glyas_Fos-R_dOase_dom"/>
</dbReference>
<feature type="domain" description="VOC" evidence="1">
    <location>
        <begin position="136"/>
        <end position="255"/>
    </location>
</feature>
<protein>
    <submittedName>
        <fullName evidence="2">Glyoxalase/bleomycin resistance protein/dioxygenase</fullName>
    </submittedName>
</protein>
<dbReference type="RefSeq" id="WP_013572893.1">
    <property type="nucleotide sequence ID" value="NC_015057.1"/>
</dbReference>
<dbReference type="PROSITE" id="PS51819">
    <property type="entry name" value="VOC"/>
    <property type="match status" value="2"/>
</dbReference>
<organism evidence="3">
    <name type="scientific">Granulicella tundricola (strain ATCC BAA-1859 / DSM 23138 / MP5ACTX9)</name>
    <dbReference type="NCBI Taxonomy" id="1198114"/>
    <lineage>
        <taxon>Bacteria</taxon>
        <taxon>Pseudomonadati</taxon>
        <taxon>Acidobacteriota</taxon>
        <taxon>Terriglobia</taxon>
        <taxon>Terriglobales</taxon>
        <taxon>Acidobacteriaceae</taxon>
        <taxon>Granulicella</taxon>
    </lineage>
</organism>
<keyword evidence="2" id="KW-0223">Dioxygenase</keyword>